<dbReference type="GO" id="GO:0005829">
    <property type="term" value="C:cytosol"/>
    <property type="evidence" value="ECO:0007669"/>
    <property type="project" value="TreeGrafter"/>
</dbReference>
<proteinExistence type="inferred from homology"/>
<evidence type="ECO:0000313" key="7">
    <source>
        <dbReference type="Proteomes" id="UP001157161"/>
    </source>
</evidence>
<evidence type="ECO:0000313" key="6">
    <source>
        <dbReference type="EMBL" id="GMA32494.1"/>
    </source>
</evidence>
<dbReference type="GO" id="GO:0004370">
    <property type="term" value="F:glycerol kinase activity"/>
    <property type="evidence" value="ECO:0007669"/>
    <property type="project" value="TreeGrafter"/>
</dbReference>
<organism evidence="6 7">
    <name type="scientific">Litorihabitans aurantiacus</name>
    <dbReference type="NCBI Taxonomy" id="1930061"/>
    <lineage>
        <taxon>Bacteria</taxon>
        <taxon>Bacillati</taxon>
        <taxon>Actinomycetota</taxon>
        <taxon>Actinomycetes</taxon>
        <taxon>Micrococcales</taxon>
        <taxon>Beutenbergiaceae</taxon>
        <taxon>Litorihabitans</taxon>
    </lineage>
</organism>
<reference evidence="6" key="1">
    <citation type="journal article" date="2014" name="Int. J. Syst. Evol. Microbiol.">
        <title>Complete genome sequence of Corynebacterium casei LMG S-19264T (=DSM 44701T), isolated from a smear-ripened cheese.</title>
        <authorList>
            <consortium name="US DOE Joint Genome Institute (JGI-PGF)"/>
            <person name="Walter F."/>
            <person name="Albersmeier A."/>
            <person name="Kalinowski J."/>
            <person name="Ruckert C."/>
        </authorList>
    </citation>
    <scope>NUCLEOTIDE SEQUENCE</scope>
    <source>
        <strain evidence="6">NBRC 112290</strain>
    </source>
</reference>
<dbReference type="Gene3D" id="3.30.420.40">
    <property type="match status" value="2"/>
</dbReference>
<dbReference type="EMBL" id="BSUM01000001">
    <property type="protein sequence ID" value="GMA32494.1"/>
    <property type="molecule type" value="Genomic_DNA"/>
</dbReference>
<dbReference type="SUPFAM" id="SSF53067">
    <property type="entry name" value="Actin-like ATPase domain"/>
    <property type="match status" value="1"/>
</dbReference>
<reference evidence="6" key="2">
    <citation type="submission" date="2023-02" db="EMBL/GenBank/DDBJ databases">
        <authorList>
            <person name="Sun Q."/>
            <person name="Mori K."/>
        </authorList>
    </citation>
    <scope>NUCLEOTIDE SEQUENCE</scope>
    <source>
        <strain evidence="6">NBRC 112290</strain>
    </source>
</reference>
<feature type="compositionally biased region" description="Low complexity" evidence="4">
    <location>
        <begin position="341"/>
        <end position="387"/>
    </location>
</feature>
<evidence type="ECO:0000259" key="5">
    <source>
        <dbReference type="Pfam" id="PF00370"/>
    </source>
</evidence>
<dbReference type="InterPro" id="IPR043129">
    <property type="entry name" value="ATPase_NBD"/>
</dbReference>
<protein>
    <recommendedName>
        <fullName evidence="5">Carbohydrate kinase FGGY N-terminal domain-containing protein</fullName>
    </recommendedName>
</protein>
<name>A0AA37XG47_9MICO</name>
<keyword evidence="7" id="KW-1185">Reference proteome</keyword>
<dbReference type="AlphaFoldDB" id="A0AA37XG47"/>
<evidence type="ECO:0000256" key="1">
    <source>
        <dbReference type="ARBA" id="ARBA00009156"/>
    </source>
</evidence>
<evidence type="ECO:0000256" key="3">
    <source>
        <dbReference type="ARBA" id="ARBA00022777"/>
    </source>
</evidence>
<comment type="similarity">
    <text evidence="1">Belongs to the FGGY kinase family.</text>
</comment>
<dbReference type="PANTHER" id="PTHR10196:SF69">
    <property type="entry name" value="GLYCEROL KINASE"/>
    <property type="match status" value="1"/>
</dbReference>
<keyword evidence="3" id="KW-0418">Kinase</keyword>
<feature type="domain" description="Carbohydrate kinase FGGY N-terminal" evidence="5">
    <location>
        <begin position="33"/>
        <end position="270"/>
    </location>
</feature>
<dbReference type="GO" id="GO:0019563">
    <property type="term" value="P:glycerol catabolic process"/>
    <property type="evidence" value="ECO:0007669"/>
    <property type="project" value="TreeGrafter"/>
</dbReference>
<feature type="compositionally biased region" description="Low complexity" evidence="4">
    <location>
        <begin position="397"/>
        <end position="414"/>
    </location>
</feature>
<dbReference type="Pfam" id="PF00370">
    <property type="entry name" value="FGGY_N"/>
    <property type="match status" value="1"/>
</dbReference>
<keyword evidence="2" id="KW-0808">Transferase</keyword>
<comment type="caution">
    <text evidence="6">The sequence shown here is derived from an EMBL/GenBank/DDBJ whole genome shotgun (WGS) entry which is preliminary data.</text>
</comment>
<feature type="region of interest" description="Disordered" evidence="4">
    <location>
        <begin position="341"/>
        <end position="414"/>
    </location>
</feature>
<dbReference type="PANTHER" id="PTHR10196">
    <property type="entry name" value="SUGAR KINASE"/>
    <property type="match status" value="1"/>
</dbReference>
<evidence type="ECO:0000256" key="2">
    <source>
        <dbReference type="ARBA" id="ARBA00022679"/>
    </source>
</evidence>
<sequence>MVQQLDPTAATHAEPASRRASGGARAAGRGDLLLALDQGTTNTKALLVEAATGRVLAQSARRIGIRFPAPGWVEQDAQEIWEATEAAVDDVLRAADEPALAGVAISNQRESVAVWDADGAPLGPVLGWQDARTADACADLARREPGLAADVRRRTGLDLDPMFSAPKMRWLLEAADRPSGARLGTIDTYLLARLTGEHATEAGNASRTLLLDLASQQWDAELCAAFGVPTTALAPVHRSDALPGRTRPGGRIPAGVPVLAVLADSHAALFHHAGGRPGEGKATYGTGSSVMVGAASAESAPSGIAATLAWLTGAPAFAREGNIVASGAALTWMAQLLTGATSSPWASSRRAPSPASRSCRPSPASAPPTSTAAPPACWPASPVARPARTSRGRRSTPSRTRSATSWRRWSPTARRTWACCTPTAARPPPRC</sequence>
<dbReference type="InterPro" id="IPR018484">
    <property type="entry name" value="FGGY_N"/>
</dbReference>
<accession>A0AA37XG47</accession>
<evidence type="ECO:0000256" key="4">
    <source>
        <dbReference type="SAM" id="MobiDB-lite"/>
    </source>
</evidence>
<dbReference type="Proteomes" id="UP001157161">
    <property type="component" value="Unassembled WGS sequence"/>
</dbReference>
<feature type="region of interest" description="Disordered" evidence="4">
    <location>
        <begin position="1"/>
        <end position="24"/>
    </location>
</feature>
<gene>
    <name evidence="6" type="ORF">GCM10025875_24860</name>
</gene>